<gene>
    <name evidence="2" type="ORF">DY000_02041645</name>
</gene>
<dbReference type="EMBL" id="QGKV02001507">
    <property type="protein sequence ID" value="KAF3534103.1"/>
    <property type="molecule type" value="Genomic_DNA"/>
</dbReference>
<evidence type="ECO:0000313" key="3">
    <source>
        <dbReference type="Proteomes" id="UP000266723"/>
    </source>
</evidence>
<organism evidence="2 3">
    <name type="scientific">Brassica cretica</name>
    <name type="common">Mustard</name>
    <dbReference type="NCBI Taxonomy" id="69181"/>
    <lineage>
        <taxon>Eukaryota</taxon>
        <taxon>Viridiplantae</taxon>
        <taxon>Streptophyta</taxon>
        <taxon>Embryophyta</taxon>
        <taxon>Tracheophyta</taxon>
        <taxon>Spermatophyta</taxon>
        <taxon>Magnoliopsida</taxon>
        <taxon>eudicotyledons</taxon>
        <taxon>Gunneridae</taxon>
        <taxon>Pentapetalae</taxon>
        <taxon>rosids</taxon>
        <taxon>malvids</taxon>
        <taxon>Brassicales</taxon>
        <taxon>Brassicaceae</taxon>
        <taxon>Brassiceae</taxon>
        <taxon>Brassica</taxon>
    </lineage>
</organism>
<accession>A0ABQ7BNE2</accession>
<evidence type="ECO:0000313" key="2">
    <source>
        <dbReference type="EMBL" id="KAF3534103.1"/>
    </source>
</evidence>
<feature type="compositionally biased region" description="Basic and acidic residues" evidence="1">
    <location>
        <begin position="160"/>
        <end position="183"/>
    </location>
</feature>
<proteinExistence type="predicted"/>
<feature type="region of interest" description="Disordered" evidence="1">
    <location>
        <begin position="120"/>
        <end position="189"/>
    </location>
</feature>
<name>A0ABQ7BNE2_BRACR</name>
<reference evidence="2 3" key="1">
    <citation type="journal article" date="2020" name="BMC Genomics">
        <title>Intraspecific diversification of the crop wild relative Brassica cretica Lam. using demographic model selection.</title>
        <authorList>
            <person name="Kioukis A."/>
            <person name="Michalopoulou V.A."/>
            <person name="Briers L."/>
            <person name="Pirintsos S."/>
            <person name="Studholme D.J."/>
            <person name="Pavlidis P."/>
            <person name="Sarris P.F."/>
        </authorList>
    </citation>
    <scope>NUCLEOTIDE SEQUENCE [LARGE SCALE GENOMIC DNA]</scope>
    <source>
        <strain evidence="3">cv. PFS-1207/04</strain>
    </source>
</reference>
<evidence type="ECO:0000256" key="1">
    <source>
        <dbReference type="SAM" id="MobiDB-lite"/>
    </source>
</evidence>
<sequence>MRKKTVPMIKVVWDHNGKDIIDSSYQRMHITWIRRRIHCWWGRLVMSPILDRIVWTGHGARRRTSQLGTVGGQLISAWKSVSVWTSVAGSERLPGRAGGSCGTMGPCAFRLEPGLGQRPGEWFSMGETAEGAVGPDRGGSGRLWAKRHKGTSGNPLPNRLQKEKEKEREKEPAPGERTPKSDGSDTMILNHGLGRFRNKAVGLGWADHDQDLYGLDRIFGI</sequence>
<protein>
    <submittedName>
        <fullName evidence="2">Uncharacterized protein</fullName>
    </submittedName>
</protein>
<dbReference type="Proteomes" id="UP000266723">
    <property type="component" value="Unassembled WGS sequence"/>
</dbReference>
<keyword evidence="3" id="KW-1185">Reference proteome</keyword>
<comment type="caution">
    <text evidence="2">The sequence shown here is derived from an EMBL/GenBank/DDBJ whole genome shotgun (WGS) entry which is preliminary data.</text>
</comment>